<evidence type="ECO:0000313" key="5">
    <source>
        <dbReference type="Proteomes" id="UP001338125"/>
    </source>
</evidence>
<proteinExistence type="predicted"/>
<evidence type="ECO:0000259" key="3">
    <source>
        <dbReference type="Pfam" id="PF24800"/>
    </source>
</evidence>
<accession>A0ABR0SX06</accession>
<dbReference type="Pfam" id="PF24800">
    <property type="entry name" value="DUF7702"/>
    <property type="match status" value="1"/>
</dbReference>
<keyword evidence="5" id="KW-1185">Reference proteome</keyword>
<feature type="transmembrane region" description="Helical" evidence="2">
    <location>
        <begin position="6"/>
        <end position="27"/>
    </location>
</feature>
<sequence length="276" mass="29811">MVLGHQGYVSIAELVVYIPCLMLAGLICFRHGVHRASGWIYTLMLCLVRIIGAICQLLTYSNHSSGLFEATLILDSVGLSPLLLATLGMLSRFFDWINAKGTQVLSVKQFRLIQLLISVGMILSIVGGTSMSPSPDGTFKISSTTKAAIVLYIIAFAGLTYFLFLAFGYRAAAPTQEQRVPLAVAMAWPFILVRLLYSVVAIFVHNHSFSLIGGSIAVHVCMAVVEEFVVVVDYLVLGFSLQKLEPEEQGGCPTVNGSRNGVSGSADSNSLRGCRE</sequence>
<gene>
    <name evidence="4" type="ORF">PT974_03070</name>
</gene>
<reference evidence="4 5" key="1">
    <citation type="submission" date="2024-01" db="EMBL/GenBank/DDBJ databases">
        <title>Complete genome of Cladobotryum mycophilum ATHUM6906.</title>
        <authorList>
            <person name="Christinaki A.C."/>
            <person name="Myridakis A.I."/>
            <person name="Kouvelis V.N."/>
        </authorList>
    </citation>
    <scope>NUCLEOTIDE SEQUENCE [LARGE SCALE GENOMIC DNA]</scope>
    <source>
        <strain evidence="4 5">ATHUM6906</strain>
    </source>
</reference>
<keyword evidence="2" id="KW-0812">Transmembrane</keyword>
<evidence type="ECO:0000313" key="4">
    <source>
        <dbReference type="EMBL" id="KAK5996315.1"/>
    </source>
</evidence>
<feature type="compositionally biased region" description="Polar residues" evidence="1">
    <location>
        <begin position="255"/>
        <end position="276"/>
    </location>
</feature>
<keyword evidence="2" id="KW-1133">Transmembrane helix</keyword>
<feature type="domain" description="DUF7702" evidence="3">
    <location>
        <begin position="5"/>
        <end position="243"/>
    </location>
</feature>
<feature type="transmembrane region" description="Helical" evidence="2">
    <location>
        <begin position="149"/>
        <end position="168"/>
    </location>
</feature>
<keyword evidence="2" id="KW-0472">Membrane</keyword>
<feature type="transmembrane region" description="Helical" evidence="2">
    <location>
        <begin position="72"/>
        <end position="91"/>
    </location>
</feature>
<evidence type="ECO:0000256" key="2">
    <source>
        <dbReference type="SAM" id="Phobius"/>
    </source>
</evidence>
<protein>
    <recommendedName>
        <fullName evidence="3">DUF7702 domain-containing protein</fullName>
    </recommendedName>
</protein>
<dbReference type="Proteomes" id="UP001338125">
    <property type="component" value="Unassembled WGS sequence"/>
</dbReference>
<feature type="transmembrane region" description="Helical" evidence="2">
    <location>
        <begin position="39"/>
        <end position="60"/>
    </location>
</feature>
<feature type="region of interest" description="Disordered" evidence="1">
    <location>
        <begin position="248"/>
        <end position="276"/>
    </location>
</feature>
<dbReference type="InterPro" id="IPR056119">
    <property type="entry name" value="DUF7702"/>
</dbReference>
<organism evidence="4 5">
    <name type="scientific">Cladobotryum mycophilum</name>
    <dbReference type="NCBI Taxonomy" id="491253"/>
    <lineage>
        <taxon>Eukaryota</taxon>
        <taxon>Fungi</taxon>
        <taxon>Dikarya</taxon>
        <taxon>Ascomycota</taxon>
        <taxon>Pezizomycotina</taxon>
        <taxon>Sordariomycetes</taxon>
        <taxon>Hypocreomycetidae</taxon>
        <taxon>Hypocreales</taxon>
        <taxon>Hypocreaceae</taxon>
        <taxon>Cladobotryum</taxon>
    </lineage>
</organism>
<feature type="transmembrane region" description="Helical" evidence="2">
    <location>
        <begin position="216"/>
        <end position="237"/>
    </location>
</feature>
<feature type="transmembrane region" description="Helical" evidence="2">
    <location>
        <begin position="180"/>
        <end position="204"/>
    </location>
</feature>
<dbReference type="EMBL" id="JAVFKD010000003">
    <property type="protein sequence ID" value="KAK5996315.1"/>
    <property type="molecule type" value="Genomic_DNA"/>
</dbReference>
<evidence type="ECO:0000256" key="1">
    <source>
        <dbReference type="SAM" id="MobiDB-lite"/>
    </source>
</evidence>
<feature type="transmembrane region" description="Helical" evidence="2">
    <location>
        <begin position="112"/>
        <end position="129"/>
    </location>
</feature>
<comment type="caution">
    <text evidence="4">The sequence shown here is derived from an EMBL/GenBank/DDBJ whole genome shotgun (WGS) entry which is preliminary data.</text>
</comment>
<dbReference type="PANTHER" id="PTHR42109:SF2">
    <property type="entry name" value="INTEGRAL MEMBRANE PROTEIN"/>
    <property type="match status" value="1"/>
</dbReference>
<dbReference type="PANTHER" id="PTHR42109">
    <property type="entry name" value="UNPLACED GENOMIC SCAFFOLD UM_SCAF_CONTIG_1.265, WHOLE GENOME SHOTGUN SEQUENCE"/>
    <property type="match status" value="1"/>
</dbReference>
<name>A0ABR0SX06_9HYPO</name>